<dbReference type="EMBL" id="AF237957">
    <property type="protein sequence ID" value="AAF37726.1"/>
    <property type="molecule type" value="mRNA"/>
</dbReference>
<dbReference type="PROSITE" id="PS01031">
    <property type="entry name" value="SHSP"/>
    <property type="match status" value="1"/>
</dbReference>
<evidence type="ECO:0000256" key="1">
    <source>
        <dbReference type="ARBA" id="ARBA00022946"/>
    </source>
</evidence>
<keyword evidence="2 6" id="KW-0346">Stress response</keyword>
<dbReference type="PANTHER" id="PTHR46991">
    <property type="entry name" value="23.5 KDA HEAT SHOCK PROTEIN, MITOCHONDRIAL"/>
    <property type="match status" value="1"/>
</dbReference>
<dbReference type="Gene3D" id="2.60.40.790">
    <property type="match status" value="1"/>
</dbReference>
<evidence type="ECO:0000256" key="3">
    <source>
        <dbReference type="PROSITE-ProRule" id="PRU00285"/>
    </source>
</evidence>
<name>Q9M566_EUPES</name>
<organism evidence="6">
    <name type="scientific">Euphorbia esula</name>
    <name type="common">Leafy spurge</name>
    <dbReference type="NCBI Taxonomy" id="3993"/>
    <lineage>
        <taxon>Eukaryota</taxon>
        <taxon>Viridiplantae</taxon>
        <taxon>Streptophyta</taxon>
        <taxon>Embryophyta</taxon>
        <taxon>Tracheophyta</taxon>
        <taxon>Spermatophyta</taxon>
        <taxon>Magnoliopsida</taxon>
        <taxon>eudicotyledons</taxon>
        <taxon>Gunneridae</taxon>
        <taxon>Pentapetalae</taxon>
        <taxon>rosids</taxon>
        <taxon>fabids</taxon>
        <taxon>Malpighiales</taxon>
        <taxon>Euphorbiaceae</taxon>
        <taxon>Euphorbioideae</taxon>
        <taxon>Euphorbieae</taxon>
        <taxon>Euphorbia</taxon>
        <taxon>Euphorbia subgen. Esula</taxon>
        <taxon>Euphorbia sect. Esula</taxon>
    </lineage>
</organism>
<dbReference type="SUPFAM" id="SSF49764">
    <property type="entry name" value="HSP20-like chaperones"/>
    <property type="match status" value="1"/>
</dbReference>
<keyword evidence="1" id="KW-0809">Transit peptide</keyword>
<comment type="similarity">
    <text evidence="3 4">Belongs to the small heat shock protein (HSP20) family.</text>
</comment>
<evidence type="ECO:0000313" key="6">
    <source>
        <dbReference type="EMBL" id="AAF37726.1"/>
    </source>
</evidence>
<protein>
    <submittedName>
        <fullName evidence="6">LMW heat shock protein</fullName>
    </submittedName>
</protein>
<dbReference type="InterPro" id="IPR044656">
    <property type="entry name" value="HSP14.7/HSP23.5/HSP23.6-like"/>
</dbReference>
<dbReference type="Pfam" id="PF00011">
    <property type="entry name" value="HSP20"/>
    <property type="match status" value="1"/>
</dbReference>
<proteinExistence type="evidence at transcript level"/>
<dbReference type="AlphaFoldDB" id="Q9M566"/>
<evidence type="ECO:0000256" key="4">
    <source>
        <dbReference type="RuleBase" id="RU003616"/>
    </source>
</evidence>
<dbReference type="CDD" id="cd00298">
    <property type="entry name" value="ACD_sHsps_p23-like"/>
    <property type="match status" value="1"/>
</dbReference>
<dbReference type="InterPro" id="IPR008978">
    <property type="entry name" value="HSP20-like_chaperone"/>
</dbReference>
<reference evidence="6" key="1">
    <citation type="submission" date="2000-02" db="EMBL/GenBank/DDBJ databases">
        <title>Identification of mRNAs expressed in underground adventitious buds of Euphorbia esula (leafy spurge).</title>
        <authorList>
            <person name="Anderson J.V."/>
            <person name="Horvath D.P."/>
        </authorList>
    </citation>
    <scope>NUCLEOTIDE SEQUENCE</scope>
    <source>
        <tissue evidence="6">Underground adventitious buds</tissue>
    </source>
</reference>
<evidence type="ECO:0000259" key="5">
    <source>
        <dbReference type="PROSITE" id="PS01031"/>
    </source>
</evidence>
<dbReference type="PANTHER" id="PTHR46991:SF11">
    <property type="entry name" value="SMALL HEAT SHOCK PROTEIN HSPF"/>
    <property type="match status" value="1"/>
</dbReference>
<evidence type="ECO:0000256" key="2">
    <source>
        <dbReference type="ARBA" id="ARBA00023016"/>
    </source>
</evidence>
<dbReference type="InterPro" id="IPR002068">
    <property type="entry name" value="A-crystallin/Hsp20_dom"/>
</dbReference>
<sequence length="204" mass="23006">MASSLAIKRLVSSNLIPSSLRVIRPCVAAQPSSRLFNTNAVRQVDDIDEDDRRIDGPLYGRGGDFLSDVVNPFWPSTNLSRMLNVMEPFIENPFVSRGMSAGIRRNWDARETEDALNLRVDMPGLDKKDVKVSVEKNTLIIKGEGEKESEDEESGRKYSGRIDLPEKMFKTDEIKAEMKNGVLKVVVPKVKEDERADVFHVKIE</sequence>
<feature type="domain" description="SHSP" evidence="5">
    <location>
        <begin position="98"/>
        <end position="204"/>
    </location>
</feature>
<accession>Q9M566</accession>